<gene>
    <name evidence="2" type="ORF">H0235_005528</name>
</gene>
<keyword evidence="3" id="KW-1185">Reference proteome</keyword>
<protein>
    <submittedName>
        <fullName evidence="2">Uncharacterized protein</fullName>
    </submittedName>
</protein>
<dbReference type="AlphaFoldDB" id="A0A834P4U9"/>
<sequence>MRLKSGKKLYLVEAVTIADDRYRDFQQKEPIRGTRGSYRKAMEKTITDGLPRCNSTNRKNNVTRTPASALHQILIHFEKERVILDDGDGDGDGGGNGDDGSGGGALKGEHEPTP</sequence>
<dbReference type="Proteomes" id="UP000600918">
    <property type="component" value="Unassembled WGS sequence"/>
</dbReference>
<accession>A0A834P4U9</accession>
<name>A0A834P4U9_VESPE</name>
<dbReference type="EMBL" id="JACSDY010000004">
    <property type="protein sequence ID" value="KAF7429130.1"/>
    <property type="molecule type" value="Genomic_DNA"/>
</dbReference>
<evidence type="ECO:0000313" key="3">
    <source>
        <dbReference type="Proteomes" id="UP000600918"/>
    </source>
</evidence>
<evidence type="ECO:0000313" key="2">
    <source>
        <dbReference type="EMBL" id="KAF7429130.1"/>
    </source>
</evidence>
<comment type="caution">
    <text evidence="2">The sequence shown here is derived from an EMBL/GenBank/DDBJ whole genome shotgun (WGS) entry which is preliminary data.</text>
</comment>
<organism evidence="2 3">
    <name type="scientific">Vespula pensylvanica</name>
    <name type="common">Western yellow jacket</name>
    <name type="synonym">Wasp</name>
    <dbReference type="NCBI Taxonomy" id="30213"/>
    <lineage>
        <taxon>Eukaryota</taxon>
        <taxon>Metazoa</taxon>
        <taxon>Ecdysozoa</taxon>
        <taxon>Arthropoda</taxon>
        <taxon>Hexapoda</taxon>
        <taxon>Insecta</taxon>
        <taxon>Pterygota</taxon>
        <taxon>Neoptera</taxon>
        <taxon>Endopterygota</taxon>
        <taxon>Hymenoptera</taxon>
        <taxon>Apocrita</taxon>
        <taxon>Aculeata</taxon>
        <taxon>Vespoidea</taxon>
        <taxon>Vespidae</taxon>
        <taxon>Vespinae</taxon>
        <taxon>Vespula</taxon>
    </lineage>
</organism>
<proteinExistence type="predicted"/>
<feature type="compositionally biased region" description="Gly residues" evidence="1">
    <location>
        <begin position="92"/>
        <end position="106"/>
    </location>
</feature>
<evidence type="ECO:0000256" key="1">
    <source>
        <dbReference type="SAM" id="MobiDB-lite"/>
    </source>
</evidence>
<feature type="region of interest" description="Disordered" evidence="1">
    <location>
        <begin position="84"/>
        <end position="114"/>
    </location>
</feature>
<reference evidence="2" key="1">
    <citation type="journal article" date="2020" name="G3 (Bethesda)">
        <title>High-Quality Assemblies for Three Invasive Social Wasps from the &lt;i&gt;Vespula&lt;/i&gt; Genus.</title>
        <authorList>
            <person name="Harrop T.W.R."/>
            <person name="Guhlin J."/>
            <person name="McLaughlin G.M."/>
            <person name="Permina E."/>
            <person name="Stockwell P."/>
            <person name="Gilligan J."/>
            <person name="Le Lec M.F."/>
            <person name="Gruber M.A.M."/>
            <person name="Quinn O."/>
            <person name="Lovegrove M."/>
            <person name="Duncan E.J."/>
            <person name="Remnant E.J."/>
            <person name="Van Eeckhoven J."/>
            <person name="Graham B."/>
            <person name="Knapp R.A."/>
            <person name="Langford K.W."/>
            <person name="Kronenberg Z."/>
            <person name="Press M.O."/>
            <person name="Eacker S.M."/>
            <person name="Wilson-Rankin E.E."/>
            <person name="Purcell J."/>
            <person name="Lester P.J."/>
            <person name="Dearden P.K."/>
        </authorList>
    </citation>
    <scope>NUCLEOTIDE SEQUENCE</scope>
    <source>
        <strain evidence="2">Volc-1</strain>
    </source>
</reference>